<keyword evidence="9" id="KW-1185">Reference proteome</keyword>
<keyword evidence="3 6" id="KW-0808">Transferase</keyword>
<gene>
    <name evidence="8" type="ORF">KSP39_PZI023272</name>
</gene>
<dbReference type="InterPro" id="IPR000850">
    <property type="entry name" value="Adenylat/UMP-CMP_kin"/>
</dbReference>
<reference evidence="8 9" key="1">
    <citation type="journal article" date="2022" name="Nat. Plants">
        <title>Genomes of leafy and leafless Platanthera orchids illuminate the evolution of mycoheterotrophy.</title>
        <authorList>
            <person name="Li M.H."/>
            <person name="Liu K.W."/>
            <person name="Li Z."/>
            <person name="Lu H.C."/>
            <person name="Ye Q.L."/>
            <person name="Zhang D."/>
            <person name="Wang J.Y."/>
            <person name="Li Y.F."/>
            <person name="Zhong Z.M."/>
            <person name="Liu X."/>
            <person name="Yu X."/>
            <person name="Liu D.K."/>
            <person name="Tu X.D."/>
            <person name="Liu B."/>
            <person name="Hao Y."/>
            <person name="Liao X.Y."/>
            <person name="Jiang Y.T."/>
            <person name="Sun W.H."/>
            <person name="Chen J."/>
            <person name="Chen Y.Q."/>
            <person name="Ai Y."/>
            <person name="Zhai J.W."/>
            <person name="Wu S.S."/>
            <person name="Zhou Z."/>
            <person name="Hsiao Y.Y."/>
            <person name="Wu W.L."/>
            <person name="Chen Y.Y."/>
            <person name="Lin Y.F."/>
            <person name="Hsu J.L."/>
            <person name="Li C.Y."/>
            <person name="Wang Z.W."/>
            <person name="Zhao X."/>
            <person name="Zhong W.Y."/>
            <person name="Ma X.K."/>
            <person name="Ma L."/>
            <person name="Huang J."/>
            <person name="Chen G.Z."/>
            <person name="Huang M.Z."/>
            <person name="Huang L."/>
            <person name="Peng D.H."/>
            <person name="Luo Y.B."/>
            <person name="Zou S.Q."/>
            <person name="Chen S.P."/>
            <person name="Lan S."/>
            <person name="Tsai W.C."/>
            <person name="Van de Peer Y."/>
            <person name="Liu Z.J."/>
        </authorList>
    </citation>
    <scope>NUCLEOTIDE SEQUENCE [LARGE SCALE GENOMIC DNA]</scope>
    <source>
        <strain evidence="8">Lor287</strain>
    </source>
</reference>
<keyword evidence="7" id="KW-0472">Membrane</keyword>
<evidence type="ECO:0000256" key="3">
    <source>
        <dbReference type="ARBA" id="ARBA00022679"/>
    </source>
</evidence>
<evidence type="ECO:0000313" key="8">
    <source>
        <dbReference type="EMBL" id="KAK8916516.1"/>
    </source>
</evidence>
<dbReference type="InterPro" id="IPR033690">
    <property type="entry name" value="Adenylat_kinase_CS"/>
</dbReference>
<evidence type="ECO:0000256" key="6">
    <source>
        <dbReference type="RuleBase" id="RU003330"/>
    </source>
</evidence>
<keyword evidence="7" id="KW-1133">Transmembrane helix</keyword>
<evidence type="ECO:0000313" key="9">
    <source>
        <dbReference type="Proteomes" id="UP001418222"/>
    </source>
</evidence>
<dbReference type="Pfam" id="PF00406">
    <property type="entry name" value="ADK"/>
    <property type="match status" value="1"/>
</dbReference>
<accession>A0AAP0FV85</accession>
<dbReference type="EMBL" id="JBBWWQ010000020">
    <property type="protein sequence ID" value="KAK8916516.1"/>
    <property type="molecule type" value="Genomic_DNA"/>
</dbReference>
<name>A0AAP0FV85_9ASPA</name>
<protein>
    <recommendedName>
        <fullName evidence="2">adenylate kinase</fullName>
        <ecNumber evidence="2">2.7.4.3</ecNumber>
    </recommendedName>
</protein>
<dbReference type="AlphaFoldDB" id="A0AAP0FV85"/>
<dbReference type="GO" id="GO:0005524">
    <property type="term" value="F:ATP binding"/>
    <property type="evidence" value="ECO:0007669"/>
    <property type="project" value="InterPro"/>
</dbReference>
<dbReference type="CDD" id="cd01428">
    <property type="entry name" value="ADK"/>
    <property type="match status" value="1"/>
</dbReference>
<dbReference type="PROSITE" id="PS00113">
    <property type="entry name" value="ADENYLATE_KINASE"/>
    <property type="match status" value="1"/>
</dbReference>
<feature type="transmembrane region" description="Helical" evidence="7">
    <location>
        <begin position="152"/>
        <end position="173"/>
    </location>
</feature>
<evidence type="ECO:0000256" key="4">
    <source>
        <dbReference type="ARBA" id="ARBA00022741"/>
    </source>
</evidence>
<keyword evidence="4" id="KW-0547">Nucleotide-binding</keyword>
<dbReference type="PANTHER" id="PTHR23359">
    <property type="entry name" value="NUCLEOTIDE KINASE"/>
    <property type="match status" value="1"/>
</dbReference>
<feature type="transmembrane region" description="Helical" evidence="7">
    <location>
        <begin position="185"/>
        <end position="205"/>
    </location>
</feature>
<dbReference type="Proteomes" id="UP001418222">
    <property type="component" value="Unassembled WGS sequence"/>
</dbReference>
<dbReference type="PRINTS" id="PR00094">
    <property type="entry name" value="ADENYLTKNASE"/>
</dbReference>
<comment type="caution">
    <text evidence="8">The sequence shown here is derived from an EMBL/GenBank/DDBJ whole genome shotgun (WGS) entry which is preliminary data.</text>
</comment>
<evidence type="ECO:0000256" key="5">
    <source>
        <dbReference type="ARBA" id="ARBA00022777"/>
    </source>
</evidence>
<evidence type="ECO:0000256" key="1">
    <source>
        <dbReference type="ARBA" id="ARBA00007220"/>
    </source>
</evidence>
<evidence type="ECO:0000256" key="7">
    <source>
        <dbReference type="SAM" id="Phobius"/>
    </source>
</evidence>
<dbReference type="InterPro" id="IPR027417">
    <property type="entry name" value="P-loop_NTPase"/>
</dbReference>
<dbReference type="GO" id="GO:0004017">
    <property type="term" value="F:AMP kinase activity"/>
    <property type="evidence" value="ECO:0007669"/>
    <property type="project" value="UniProtKB-EC"/>
</dbReference>
<organism evidence="8 9">
    <name type="scientific">Platanthera zijinensis</name>
    <dbReference type="NCBI Taxonomy" id="2320716"/>
    <lineage>
        <taxon>Eukaryota</taxon>
        <taxon>Viridiplantae</taxon>
        <taxon>Streptophyta</taxon>
        <taxon>Embryophyta</taxon>
        <taxon>Tracheophyta</taxon>
        <taxon>Spermatophyta</taxon>
        <taxon>Magnoliopsida</taxon>
        <taxon>Liliopsida</taxon>
        <taxon>Asparagales</taxon>
        <taxon>Orchidaceae</taxon>
        <taxon>Orchidoideae</taxon>
        <taxon>Orchideae</taxon>
        <taxon>Orchidinae</taxon>
        <taxon>Platanthera</taxon>
    </lineage>
</organism>
<sequence length="384" mass="41587">MFALKPYLAYYTGSAIPNLVPTTRDLLRAEIAADTVNGKLAKEYMEKGMLVPDEIVVVMVKECLLQTHLQENGWLLDGYPRSLSQAKALEDLGIRPDLFILLDIHCLGLFGLVHCDDSCLCLTATPAFLAVNPCLTASLAHFRFLLSSPPSASIFIGISLCLPGSHRIVSLAVSQLLPPDRFLLFSRALLLVLLVAHGLLATIALPSMSSVRKGLAASFASVLAAAGFLSKDPHSLPSDFCLFSTSCRRLATCSFFPRKIAASCRQLSACLPVRSFFAARSQQLLAARSQLVLSSLPHDLAAISPFSVLQAACVSFVESTDAPFLSARTVTPLPEVCDELQITSISLSGKKNFVEWVHSVRRVLQMKGLLHYLTKDTPSAPTDD</sequence>
<dbReference type="Gene3D" id="3.40.50.300">
    <property type="entry name" value="P-loop containing nucleotide triphosphate hydrolases"/>
    <property type="match status" value="1"/>
</dbReference>
<keyword evidence="7" id="KW-0812">Transmembrane</keyword>
<dbReference type="EC" id="2.7.4.3" evidence="2"/>
<proteinExistence type="inferred from homology"/>
<evidence type="ECO:0000256" key="2">
    <source>
        <dbReference type="ARBA" id="ARBA00012955"/>
    </source>
</evidence>
<keyword evidence="5 6" id="KW-0418">Kinase</keyword>
<dbReference type="SUPFAM" id="SSF52540">
    <property type="entry name" value="P-loop containing nucleoside triphosphate hydrolases"/>
    <property type="match status" value="1"/>
</dbReference>
<comment type="similarity">
    <text evidence="1 6">Belongs to the adenylate kinase family.</text>
</comment>